<protein>
    <submittedName>
        <fullName evidence="2">DNA-directed RNA polymerase subunit beta</fullName>
    </submittedName>
</protein>
<proteinExistence type="predicted"/>
<comment type="caution">
    <text evidence="2">The sequence shown here is derived from an EMBL/GenBank/DDBJ whole genome shotgun (WGS) entry which is preliminary data.</text>
</comment>
<dbReference type="Pfam" id="PF11772">
    <property type="entry name" value="EpuA"/>
    <property type="match status" value="1"/>
</dbReference>
<organism evidence="2 3">
    <name type="scientific">Lapidilactobacillus achengensis</name>
    <dbReference type="NCBI Taxonomy" id="2486000"/>
    <lineage>
        <taxon>Bacteria</taxon>
        <taxon>Bacillati</taxon>
        <taxon>Bacillota</taxon>
        <taxon>Bacilli</taxon>
        <taxon>Lactobacillales</taxon>
        <taxon>Lactobacillaceae</taxon>
        <taxon>Lapidilactobacillus</taxon>
    </lineage>
</organism>
<keyword evidence="2" id="KW-0240">DNA-directed RNA polymerase</keyword>
<keyword evidence="1" id="KW-0472">Membrane</keyword>
<evidence type="ECO:0000313" key="3">
    <source>
        <dbReference type="Proteomes" id="UP001596310"/>
    </source>
</evidence>
<accession>A0ABW1UNE6</accession>
<keyword evidence="1" id="KW-0812">Transmembrane</keyword>
<keyword evidence="1" id="KW-1133">Transmembrane helix</keyword>
<reference evidence="3" key="1">
    <citation type="journal article" date="2019" name="Int. J. Syst. Evol. Microbiol.">
        <title>The Global Catalogue of Microorganisms (GCM) 10K type strain sequencing project: providing services to taxonomists for standard genome sequencing and annotation.</title>
        <authorList>
            <consortium name="The Broad Institute Genomics Platform"/>
            <consortium name="The Broad Institute Genome Sequencing Center for Infectious Disease"/>
            <person name="Wu L."/>
            <person name="Ma J."/>
        </authorList>
    </citation>
    <scope>NUCLEOTIDE SEQUENCE [LARGE SCALE GENOMIC DNA]</scope>
    <source>
        <strain evidence="3">CCM 8897</strain>
    </source>
</reference>
<evidence type="ECO:0000256" key="1">
    <source>
        <dbReference type="SAM" id="Phobius"/>
    </source>
</evidence>
<dbReference type="Proteomes" id="UP001596310">
    <property type="component" value="Unassembled WGS sequence"/>
</dbReference>
<gene>
    <name evidence="2" type="ORF">ACFQHW_07985</name>
</gene>
<sequence>MKLKVDKEHVLAVLRFLGITLLAMVIALLVGSVIGYGISGKGNPFQVFSPKTWQHVLDFLR</sequence>
<dbReference type="EMBL" id="JBHSSM010000018">
    <property type="protein sequence ID" value="MFC6315499.1"/>
    <property type="molecule type" value="Genomic_DNA"/>
</dbReference>
<evidence type="ECO:0000313" key="2">
    <source>
        <dbReference type="EMBL" id="MFC6315499.1"/>
    </source>
</evidence>
<keyword evidence="2" id="KW-0804">Transcription</keyword>
<dbReference type="RefSeq" id="WP_225422165.1">
    <property type="nucleotide sequence ID" value="NZ_JBHSSM010000018.1"/>
</dbReference>
<feature type="transmembrane region" description="Helical" evidence="1">
    <location>
        <begin position="12"/>
        <end position="38"/>
    </location>
</feature>
<name>A0ABW1UNE6_9LACO</name>
<dbReference type="GO" id="GO:0000428">
    <property type="term" value="C:DNA-directed RNA polymerase complex"/>
    <property type="evidence" value="ECO:0007669"/>
    <property type="project" value="UniProtKB-KW"/>
</dbReference>
<dbReference type="InterPro" id="IPR024596">
    <property type="entry name" value="RNApol_su_b/EpuA"/>
</dbReference>
<keyword evidence="3" id="KW-1185">Reference proteome</keyword>